<comment type="subcellular location">
    <subcellularLocation>
        <location evidence="1">Cytoplasm</location>
    </subcellularLocation>
</comment>
<protein>
    <submittedName>
        <fullName evidence="5">TusE/DsrC/DsvC family sulfur relay protein</fullName>
    </submittedName>
</protein>
<dbReference type="GO" id="GO:0005737">
    <property type="term" value="C:cytoplasm"/>
    <property type="evidence" value="ECO:0007669"/>
    <property type="project" value="UniProtKB-SubCell"/>
</dbReference>
<comment type="similarity">
    <text evidence="2">Belongs to the DsrC/TusE family.</text>
</comment>
<dbReference type="PIRSF" id="PIRSF006223">
    <property type="entry name" value="DsrC_TusE"/>
    <property type="match status" value="1"/>
</dbReference>
<keyword evidence="3" id="KW-0963">Cytoplasm</keyword>
<keyword evidence="6" id="KW-1185">Reference proteome</keyword>
<dbReference type="InterPro" id="IPR025526">
    <property type="entry name" value="DsrC-like_dom_sf"/>
</dbReference>
<dbReference type="AlphaFoldDB" id="A0A927FCK4"/>
<dbReference type="EMBL" id="JACYFG010000051">
    <property type="protein sequence ID" value="MBD5781909.1"/>
    <property type="molecule type" value="Genomic_DNA"/>
</dbReference>
<dbReference type="RefSeq" id="WP_191618986.1">
    <property type="nucleotide sequence ID" value="NZ_JACYFG010000051.1"/>
</dbReference>
<dbReference type="NCBIfam" id="TIGR03342">
    <property type="entry name" value="dsrC_tusE_dsvC"/>
    <property type="match status" value="1"/>
</dbReference>
<dbReference type="Gene3D" id="3.30.1420.10">
    <property type="match status" value="1"/>
</dbReference>
<reference evidence="5" key="1">
    <citation type="submission" date="2020-09" db="EMBL/GenBank/DDBJ databases">
        <title>Pelagicoccus enzymogenes sp. nov. with an EPS production, isolated from marine sediment.</title>
        <authorList>
            <person name="Feng X."/>
        </authorList>
    </citation>
    <scope>NUCLEOTIDE SEQUENCE</scope>
    <source>
        <strain evidence="5">NFK12</strain>
    </source>
</reference>
<accession>A0A927FCK4</accession>
<dbReference type="InterPro" id="IPR007453">
    <property type="entry name" value="DsrC/TusE"/>
</dbReference>
<dbReference type="Proteomes" id="UP000622317">
    <property type="component" value="Unassembled WGS sequence"/>
</dbReference>
<proteinExistence type="inferred from homology"/>
<dbReference type="InterPro" id="IPR043163">
    <property type="entry name" value="DsrC-like_N"/>
</dbReference>
<dbReference type="PANTHER" id="PTHR37010:SF1">
    <property type="entry name" value="SULFURTRANSFERASE TUSE"/>
    <property type="match status" value="1"/>
</dbReference>
<evidence type="ECO:0000256" key="2">
    <source>
        <dbReference type="ARBA" id="ARBA00005718"/>
    </source>
</evidence>
<dbReference type="GO" id="GO:0097163">
    <property type="term" value="F:sulfur carrier activity"/>
    <property type="evidence" value="ECO:0007669"/>
    <property type="project" value="TreeGrafter"/>
</dbReference>
<sequence>MKDREVAGKIVSFDDENFMVNYKDWDLDVATALAQEEGLPSLNDRHLTVLEFLRKTYEEKGTGPTIRRLTKESGVPTKELYALFPGAPAKKAARIAGIPKPKGCI</sequence>
<evidence type="ECO:0000313" key="5">
    <source>
        <dbReference type="EMBL" id="MBD5781909.1"/>
    </source>
</evidence>
<feature type="active site" description="Cysteine persulfide intermediate" evidence="4">
    <location>
        <position position="104"/>
    </location>
</feature>
<dbReference type="Gene3D" id="1.10.10.370">
    <property type="entry name" value="DsrC-like protein, C-terminal domain"/>
    <property type="match status" value="1"/>
</dbReference>
<comment type="caution">
    <text evidence="5">The sequence shown here is derived from an EMBL/GenBank/DDBJ whole genome shotgun (WGS) entry which is preliminary data.</text>
</comment>
<dbReference type="Pfam" id="PF04358">
    <property type="entry name" value="DsrC"/>
    <property type="match status" value="1"/>
</dbReference>
<name>A0A927FCK4_9BACT</name>
<dbReference type="GO" id="GO:0002143">
    <property type="term" value="P:tRNA wobble position uridine thiolation"/>
    <property type="evidence" value="ECO:0007669"/>
    <property type="project" value="TreeGrafter"/>
</dbReference>
<evidence type="ECO:0000256" key="3">
    <source>
        <dbReference type="ARBA" id="ARBA00022490"/>
    </source>
</evidence>
<dbReference type="PANTHER" id="PTHR37010">
    <property type="entry name" value="SULFURTRANSFERASE TUSE"/>
    <property type="match status" value="1"/>
</dbReference>
<gene>
    <name evidence="5" type="ORF">IEN85_20580</name>
</gene>
<evidence type="ECO:0000313" key="6">
    <source>
        <dbReference type="Proteomes" id="UP000622317"/>
    </source>
</evidence>
<organism evidence="5 6">
    <name type="scientific">Pelagicoccus enzymogenes</name>
    <dbReference type="NCBI Taxonomy" id="2773457"/>
    <lineage>
        <taxon>Bacteria</taxon>
        <taxon>Pseudomonadati</taxon>
        <taxon>Verrucomicrobiota</taxon>
        <taxon>Opitutia</taxon>
        <taxon>Puniceicoccales</taxon>
        <taxon>Pelagicoccaceae</taxon>
        <taxon>Pelagicoccus</taxon>
    </lineage>
</organism>
<dbReference type="SUPFAM" id="SSF69721">
    <property type="entry name" value="DsrC, the gamma subunit of dissimilatory sulfite reductase"/>
    <property type="match status" value="1"/>
</dbReference>
<dbReference type="InterPro" id="IPR042072">
    <property type="entry name" value="DsrC-like_C"/>
</dbReference>
<evidence type="ECO:0000256" key="1">
    <source>
        <dbReference type="ARBA" id="ARBA00004496"/>
    </source>
</evidence>
<evidence type="ECO:0000256" key="4">
    <source>
        <dbReference type="PIRSR" id="PIRSR006223-50"/>
    </source>
</evidence>